<dbReference type="InterPro" id="IPR042197">
    <property type="entry name" value="Apaf_helical"/>
</dbReference>
<dbReference type="AlphaFoldDB" id="A0A6D2JTS2"/>
<evidence type="ECO:0000259" key="3">
    <source>
        <dbReference type="Pfam" id="PF23559"/>
    </source>
</evidence>
<sequence>MEEMGKDMIHQCGGLPLALRVLGGLLAAKETLEDWERVSENLMAHILGRNKFKDSNKSFIHHVLCMSCLFDEDLLACLKTCFLYLAHFPEDHTIYVEKLCYFWAVEGSLRDYSGGESIRDVGDGYMEELVRRNVVISQRHVETERYETCYLHDMMREICLTKAIEESFLEILGKRSP</sequence>
<feature type="domain" description="Disease resistance protein winged helix" evidence="3">
    <location>
        <begin position="88"/>
        <end position="158"/>
    </location>
</feature>
<name>A0A6D2JTS2_9BRAS</name>
<accession>A0A6D2JTS2</accession>
<dbReference type="GO" id="GO:0043531">
    <property type="term" value="F:ADP binding"/>
    <property type="evidence" value="ECO:0007669"/>
    <property type="project" value="InterPro"/>
</dbReference>
<dbReference type="PANTHER" id="PTHR23155:SF1185">
    <property type="entry name" value="DISEASE RESISTANCE RPP8-LIKE PROTEIN 3-RELATED"/>
    <property type="match status" value="1"/>
</dbReference>
<evidence type="ECO:0000256" key="2">
    <source>
        <dbReference type="ARBA" id="ARBA00022821"/>
    </source>
</evidence>
<dbReference type="Gene3D" id="1.10.8.430">
    <property type="entry name" value="Helical domain of apoptotic protease-activating factors"/>
    <property type="match status" value="1"/>
</dbReference>
<dbReference type="InterPro" id="IPR036388">
    <property type="entry name" value="WH-like_DNA-bd_sf"/>
</dbReference>
<gene>
    <name evidence="4" type="ORF">MERR_LOCUS34691</name>
</gene>
<dbReference type="GO" id="GO:0098542">
    <property type="term" value="P:defense response to other organism"/>
    <property type="evidence" value="ECO:0007669"/>
    <property type="project" value="TreeGrafter"/>
</dbReference>
<dbReference type="Pfam" id="PF23559">
    <property type="entry name" value="WHD_DRP"/>
    <property type="match status" value="1"/>
</dbReference>
<keyword evidence="1" id="KW-0677">Repeat</keyword>
<protein>
    <recommendedName>
        <fullName evidence="3">Disease resistance protein winged helix domain-containing protein</fullName>
    </recommendedName>
</protein>
<comment type="caution">
    <text evidence="4">The sequence shown here is derived from an EMBL/GenBank/DDBJ whole genome shotgun (WGS) entry which is preliminary data.</text>
</comment>
<keyword evidence="2" id="KW-0611">Plant defense</keyword>
<proteinExistence type="predicted"/>
<organism evidence="4 5">
    <name type="scientific">Microthlaspi erraticum</name>
    <dbReference type="NCBI Taxonomy" id="1685480"/>
    <lineage>
        <taxon>Eukaryota</taxon>
        <taxon>Viridiplantae</taxon>
        <taxon>Streptophyta</taxon>
        <taxon>Embryophyta</taxon>
        <taxon>Tracheophyta</taxon>
        <taxon>Spermatophyta</taxon>
        <taxon>Magnoliopsida</taxon>
        <taxon>eudicotyledons</taxon>
        <taxon>Gunneridae</taxon>
        <taxon>Pentapetalae</taxon>
        <taxon>rosids</taxon>
        <taxon>malvids</taxon>
        <taxon>Brassicales</taxon>
        <taxon>Brassicaceae</taxon>
        <taxon>Coluteocarpeae</taxon>
        <taxon>Microthlaspi</taxon>
    </lineage>
</organism>
<evidence type="ECO:0000256" key="1">
    <source>
        <dbReference type="ARBA" id="ARBA00022737"/>
    </source>
</evidence>
<dbReference type="InterPro" id="IPR044974">
    <property type="entry name" value="Disease_R_plants"/>
</dbReference>
<evidence type="ECO:0000313" key="4">
    <source>
        <dbReference type="EMBL" id="CAA7047456.1"/>
    </source>
</evidence>
<dbReference type="FunFam" id="1.10.10.10:FF:000322">
    <property type="entry name" value="Probable disease resistance protein At1g63360"/>
    <property type="match status" value="1"/>
</dbReference>
<dbReference type="OrthoDB" id="1113352at2759"/>
<dbReference type="Gene3D" id="1.10.10.10">
    <property type="entry name" value="Winged helix-like DNA-binding domain superfamily/Winged helix DNA-binding domain"/>
    <property type="match status" value="1"/>
</dbReference>
<dbReference type="PANTHER" id="PTHR23155">
    <property type="entry name" value="DISEASE RESISTANCE PROTEIN RP"/>
    <property type="match status" value="1"/>
</dbReference>
<reference evidence="4" key="1">
    <citation type="submission" date="2020-01" db="EMBL/GenBank/DDBJ databases">
        <authorList>
            <person name="Mishra B."/>
        </authorList>
    </citation>
    <scope>NUCLEOTIDE SEQUENCE [LARGE SCALE GENOMIC DNA]</scope>
</reference>
<dbReference type="InterPro" id="IPR027417">
    <property type="entry name" value="P-loop_NTPase"/>
</dbReference>
<keyword evidence="5" id="KW-1185">Reference proteome</keyword>
<dbReference type="Proteomes" id="UP000467841">
    <property type="component" value="Unassembled WGS sequence"/>
</dbReference>
<evidence type="ECO:0000313" key="5">
    <source>
        <dbReference type="Proteomes" id="UP000467841"/>
    </source>
</evidence>
<dbReference type="InterPro" id="IPR058922">
    <property type="entry name" value="WHD_DRP"/>
</dbReference>
<dbReference type="EMBL" id="CACVBM020001373">
    <property type="protein sequence ID" value="CAA7047456.1"/>
    <property type="molecule type" value="Genomic_DNA"/>
</dbReference>
<dbReference type="SUPFAM" id="SSF52540">
    <property type="entry name" value="P-loop containing nucleoside triphosphate hydrolases"/>
    <property type="match status" value="1"/>
</dbReference>